<feature type="domain" description="FecR protein" evidence="2">
    <location>
        <begin position="127"/>
        <end position="218"/>
    </location>
</feature>
<reference evidence="5" key="1">
    <citation type="submission" date="2015-12" db="EMBL/GenBank/DDBJ databases">
        <title>FDA dAtabase for Regulatory Grade micrObial Sequences (FDA-ARGOS): Supporting development and validation of Infectious Disease Dx tests.</title>
        <authorList>
            <person name="Case J."/>
            <person name="Tallon L."/>
            <person name="Sadzewicz L."/>
            <person name="Sengamalay N."/>
            <person name="Ott S."/>
            <person name="Godinez A."/>
            <person name="Nagaraj S."/>
            <person name="Nadendla S."/>
            <person name="Sichtig H."/>
        </authorList>
    </citation>
    <scope>NUCLEOTIDE SEQUENCE [LARGE SCALE GENOMIC DNA]</scope>
    <source>
        <strain evidence="5">FDAARGOS_147</strain>
    </source>
</reference>
<dbReference type="Proteomes" id="UP000060602">
    <property type="component" value="Chromosome"/>
</dbReference>
<evidence type="ECO:0000256" key="1">
    <source>
        <dbReference type="SAM" id="Phobius"/>
    </source>
</evidence>
<dbReference type="GO" id="GO:0016989">
    <property type="term" value="F:sigma factor antagonist activity"/>
    <property type="evidence" value="ECO:0007669"/>
    <property type="project" value="TreeGrafter"/>
</dbReference>
<evidence type="ECO:0000259" key="2">
    <source>
        <dbReference type="Pfam" id="PF04773"/>
    </source>
</evidence>
<keyword evidence="1" id="KW-0812">Transmembrane</keyword>
<evidence type="ECO:0000259" key="3">
    <source>
        <dbReference type="Pfam" id="PF16220"/>
    </source>
</evidence>
<organism evidence="4 5">
    <name type="scientific">Alcaligenes xylosoxydans xylosoxydans</name>
    <name type="common">Achromobacter xylosoxidans</name>
    <dbReference type="NCBI Taxonomy" id="85698"/>
    <lineage>
        <taxon>Bacteria</taxon>
        <taxon>Pseudomonadati</taxon>
        <taxon>Pseudomonadota</taxon>
        <taxon>Betaproteobacteria</taxon>
        <taxon>Burkholderiales</taxon>
        <taxon>Alcaligenaceae</taxon>
        <taxon>Achromobacter</taxon>
    </lineage>
</organism>
<dbReference type="Pfam" id="PF04773">
    <property type="entry name" value="FecR"/>
    <property type="match status" value="1"/>
</dbReference>
<dbReference type="Pfam" id="PF16220">
    <property type="entry name" value="DUF4880"/>
    <property type="match status" value="1"/>
</dbReference>
<gene>
    <name evidence="4" type="ORF">AL504_26070</name>
</gene>
<evidence type="ECO:0000313" key="4">
    <source>
        <dbReference type="EMBL" id="AMG39178.2"/>
    </source>
</evidence>
<dbReference type="PANTHER" id="PTHR30273:SF2">
    <property type="entry name" value="PROTEIN FECR"/>
    <property type="match status" value="1"/>
</dbReference>
<dbReference type="AlphaFoldDB" id="A0A0X8P3G0"/>
<dbReference type="RefSeq" id="WP_081105165.1">
    <property type="nucleotide sequence ID" value="NZ_CP014060.2"/>
</dbReference>
<dbReference type="EMBL" id="CP014060">
    <property type="protein sequence ID" value="AMG39178.2"/>
    <property type="molecule type" value="Genomic_DNA"/>
</dbReference>
<dbReference type="InterPro" id="IPR032623">
    <property type="entry name" value="FecR_N"/>
</dbReference>
<dbReference type="Gene3D" id="2.60.120.1440">
    <property type="match status" value="1"/>
</dbReference>
<feature type="transmembrane region" description="Helical" evidence="1">
    <location>
        <begin position="91"/>
        <end position="112"/>
    </location>
</feature>
<dbReference type="InterPro" id="IPR006860">
    <property type="entry name" value="FecR"/>
</dbReference>
<protein>
    <submittedName>
        <fullName evidence="4">FecR family protein</fullName>
    </submittedName>
</protein>
<keyword evidence="1" id="KW-1133">Transmembrane helix</keyword>
<accession>A0A0X8P3G0</accession>
<keyword evidence="1" id="KW-0472">Membrane</keyword>
<proteinExistence type="predicted"/>
<dbReference type="PANTHER" id="PTHR30273">
    <property type="entry name" value="PERIPLASMIC SIGNAL SENSOR AND SIGMA FACTOR ACTIVATOR FECR-RELATED"/>
    <property type="match status" value="1"/>
</dbReference>
<dbReference type="InterPro" id="IPR012373">
    <property type="entry name" value="Ferrdict_sens_TM"/>
</dbReference>
<name>A0A0X8P3G0_ALCXX</name>
<dbReference type="PIRSF" id="PIRSF018266">
    <property type="entry name" value="FecR"/>
    <property type="match status" value="1"/>
</dbReference>
<sequence length="336" mass="36695">MPPTDPGRSRLADAVRNDAARWFARMHAGDASAADRQACERWRQAHPDHERAYQQVEFAWQATSRAPRQALRAILARGESRARAGLARRRLLVGLGAACAATVAGGGALGWADPAWWSGTPQYQAHFETDRGERRVETLPDGSVLELNTGTRLRVRLYDGRRDVALEAGEAMFMVAPDPQRPFIVQAGLGEVRVTGTRFDVRRDAQALSVAVESGAVQVSAGPWWRRQRVDLTSAMAARVDARDGLGAASRADVASLTAWRRGRIIFDGMPLAQAVDEMNRYLRQPLILQDASLAGLRIAASLSVDDPEAIVQALPAIAPVRIARRADGAFLILRR</sequence>
<evidence type="ECO:0000313" key="5">
    <source>
        <dbReference type="Proteomes" id="UP000060602"/>
    </source>
</evidence>
<feature type="domain" description="FecR N-terminal" evidence="3">
    <location>
        <begin position="19"/>
        <end position="57"/>
    </location>
</feature>